<dbReference type="Gene3D" id="2.30.110.10">
    <property type="entry name" value="Electron Transport, Fmn-binding Protein, Chain A"/>
    <property type="match status" value="1"/>
</dbReference>
<dbReference type="STRING" id="1386089.N865_10805"/>
<proteinExistence type="predicted"/>
<dbReference type="Proteomes" id="UP000019489">
    <property type="component" value="Unassembled WGS sequence"/>
</dbReference>
<sequence length="129" mass="14323">MHHAVVEVTHYDRVTGEATVMAGYGPRADWVRNIRAAGGASLDFGHGPRPAAYRVLDVDEAIEVFRHYERRNVLLLPGIRATLWVLLGWRYDGSEPARRRLAEQLPMLAFRPVGYGSHLPDKPGPALGA</sequence>
<gene>
    <name evidence="1" type="ORF">N865_10805</name>
</gene>
<name>W9GBQ3_9MICO</name>
<evidence type="ECO:0000313" key="1">
    <source>
        <dbReference type="EMBL" id="EWT01299.1"/>
    </source>
</evidence>
<dbReference type="AlphaFoldDB" id="W9GBQ3"/>
<protein>
    <recommendedName>
        <fullName evidence="3">Nitroreductase</fullName>
    </recommendedName>
</protein>
<reference evidence="1 2" key="1">
    <citation type="submission" date="2013-08" db="EMBL/GenBank/DDBJ databases">
        <title>Intrasporangium oryzae NRRL B-24470.</title>
        <authorList>
            <person name="Liu H."/>
            <person name="Wang G."/>
        </authorList>
    </citation>
    <scope>NUCLEOTIDE SEQUENCE [LARGE SCALE GENOMIC DNA]</scope>
    <source>
        <strain evidence="1 2">NRRL B-24470</strain>
    </source>
</reference>
<evidence type="ECO:0008006" key="3">
    <source>
        <dbReference type="Google" id="ProtNLM"/>
    </source>
</evidence>
<accession>W9GBQ3</accession>
<keyword evidence="2" id="KW-1185">Reference proteome</keyword>
<evidence type="ECO:0000313" key="2">
    <source>
        <dbReference type="Proteomes" id="UP000019489"/>
    </source>
</evidence>
<dbReference type="eggNOG" id="ENOG5034ABB">
    <property type="taxonomic scope" value="Bacteria"/>
</dbReference>
<dbReference type="InterPro" id="IPR012349">
    <property type="entry name" value="Split_barrel_FMN-bd"/>
</dbReference>
<organism evidence="1 2">
    <name type="scientific">Intrasporangium oryzae NRRL B-24470</name>
    <dbReference type="NCBI Taxonomy" id="1386089"/>
    <lineage>
        <taxon>Bacteria</taxon>
        <taxon>Bacillati</taxon>
        <taxon>Actinomycetota</taxon>
        <taxon>Actinomycetes</taxon>
        <taxon>Micrococcales</taxon>
        <taxon>Intrasporangiaceae</taxon>
        <taxon>Intrasporangium</taxon>
    </lineage>
</organism>
<comment type="caution">
    <text evidence="1">The sequence shown here is derived from an EMBL/GenBank/DDBJ whole genome shotgun (WGS) entry which is preliminary data.</text>
</comment>
<dbReference type="EMBL" id="AWSA01000024">
    <property type="protein sequence ID" value="EWT01299.1"/>
    <property type="molecule type" value="Genomic_DNA"/>
</dbReference>